<organism evidence="2 3">
    <name type="scientific">Tumebacillus lipolyticus</name>
    <dbReference type="NCBI Taxonomy" id="1280370"/>
    <lineage>
        <taxon>Bacteria</taxon>
        <taxon>Bacillati</taxon>
        <taxon>Bacillota</taxon>
        <taxon>Bacilli</taxon>
        <taxon>Bacillales</taxon>
        <taxon>Alicyclobacillaceae</taxon>
        <taxon>Tumebacillus</taxon>
    </lineage>
</organism>
<evidence type="ECO:0000313" key="3">
    <source>
        <dbReference type="Proteomes" id="UP001597343"/>
    </source>
</evidence>
<evidence type="ECO:0008006" key="4">
    <source>
        <dbReference type="Google" id="ProtNLM"/>
    </source>
</evidence>
<dbReference type="PROSITE" id="PS51257">
    <property type="entry name" value="PROKAR_LIPOPROTEIN"/>
    <property type="match status" value="1"/>
</dbReference>
<comment type="caution">
    <text evidence="2">The sequence shown here is derived from an EMBL/GenBank/DDBJ whole genome shotgun (WGS) entry which is preliminary data.</text>
</comment>
<dbReference type="EMBL" id="JBHUIO010000005">
    <property type="protein sequence ID" value="MFD2170401.1"/>
    <property type="molecule type" value="Genomic_DNA"/>
</dbReference>
<keyword evidence="3" id="KW-1185">Reference proteome</keyword>
<feature type="signal peptide" evidence="1">
    <location>
        <begin position="1"/>
        <end position="21"/>
    </location>
</feature>
<sequence length="261" mass="28462">MPNKKMISLAILLCTTGILSACSSDETMDAQAPSETIEDATSPLAQPFDLGTISTKRATQDQKKTPLSSVFSQVEWISKTNQTVSPTEHDVLWKATIGKDSIVALKVPNTAEDRYNFFFLSNDAGEWNLHATTDAPLPLHSDTRIKVGIELPLERFITLQTTFGMDNRKVWTFAHGEKALAIGSYPHQPFSPASNAKQVLIGDRQAWQITEADGASLLYYLDQGQLVWLAGNFSESELRTVAAALASGPASFPALLAPRPL</sequence>
<evidence type="ECO:0000313" key="2">
    <source>
        <dbReference type="EMBL" id="MFD2170401.1"/>
    </source>
</evidence>
<keyword evidence="1" id="KW-0732">Signal</keyword>
<evidence type="ECO:0000256" key="1">
    <source>
        <dbReference type="SAM" id="SignalP"/>
    </source>
</evidence>
<accession>A0ABW4ZY60</accession>
<dbReference type="Proteomes" id="UP001597343">
    <property type="component" value="Unassembled WGS sequence"/>
</dbReference>
<reference evidence="3" key="1">
    <citation type="journal article" date="2019" name="Int. J. Syst. Evol. Microbiol.">
        <title>The Global Catalogue of Microorganisms (GCM) 10K type strain sequencing project: providing services to taxonomists for standard genome sequencing and annotation.</title>
        <authorList>
            <consortium name="The Broad Institute Genomics Platform"/>
            <consortium name="The Broad Institute Genome Sequencing Center for Infectious Disease"/>
            <person name="Wu L."/>
            <person name="Ma J."/>
        </authorList>
    </citation>
    <scope>NUCLEOTIDE SEQUENCE [LARGE SCALE GENOMIC DNA]</scope>
    <source>
        <strain evidence="3">CGMCC 1.13574</strain>
    </source>
</reference>
<feature type="chain" id="PRO_5045261655" description="DUF4367 domain-containing protein" evidence="1">
    <location>
        <begin position="22"/>
        <end position="261"/>
    </location>
</feature>
<name>A0ABW4ZY60_9BACL</name>
<gene>
    <name evidence="2" type="ORF">ACFSOY_10350</name>
</gene>
<proteinExistence type="predicted"/>
<protein>
    <recommendedName>
        <fullName evidence="4">DUF4367 domain-containing protein</fullName>
    </recommendedName>
</protein>
<dbReference type="RefSeq" id="WP_386046318.1">
    <property type="nucleotide sequence ID" value="NZ_JBHUIO010000005.1"/>
</dbReference>